<feature type="domain" description="Carbohydrate kinase PfkB" evidence="4">
    <location>
        <begin position="59"/>
        <end position="326"/>
    </location>
</feature>
<proteinExistence type="inferred from homology"/>
<evidence type="ECO:0000256" key="3">
    <source>
        <dbReference type="ARBA" id="ARBA00022777"/>
    </source>
</evidence>
<dbReference type="InterPro" id="IPR011611">
    <property type="entry name" value="PfkB_dom"/>
</dbReference>
<keyword evidence="3 5" id="KW-0418">Kinase</keyword>
<keyword evidence="6" id="KW-1185">Reference proteome</keyword>
<dbReference type="SUPFAM" id="SSF53613">
    <property type="entry name" value="Ribokinase-like"/>
    <property type="match status" value="1"/>
</dbReference>
<dbReference type="GO" id="GO:0016301">
    <property type="term" value="F:kinase activity"/>
    <property type="evidence" value="ECO:0007669"/>
    <property type="project" value="UniProtKB-KW"/>
</dbReference>
<dbReference type="RefSeq" id="WP_048088519.1">
    <property type="nucleotide sequence ID" value="NZ_JMIY01000001.1"/>
</dbReference>
<name>A0A062VDC0_9EURY</name>
<dbReference type="PANTHER" id="PTHR10584:SF166">
    <property type="entry name" value="RIBOKINASE"/>
    <property type="match status" value="1"/>
</dbReference>
<dbReference type="InterPro" id="IPR029056">
    <property type="entry name" value="Ribokinase-like"/>
</dbReference>
<dbReference type="Gene3D" id="3.40.1190.20">
    <property type="match status" value="1"/>
</dbReference>
<evidence type="ECO:0000313" key="5">
    <source>
        <dbReference type="EMBL" id="KCZ73245.1"/>
    </source>
</evidence>
<dbReference type="EMBL" id="JMIY01000001">
    <property type="protein sequence ID" value="KCZ73245.1"/>
    <property type="molecule type" value="Genomic_DNA"/>
</dbReference>
<reference evidence="5 6" key="1">
    <citation type="journal article" date="2013" name="Nature">
        <title>Anaerobic oxidation of methane coupled to nitrate reduction in a novel archaeal lineage.</title>
        <authorList>
            <person name="Haroon M.F."/>
            <person name="Hu S."/>
            <person name="Shi Y."/>
            <person name="Imelfort M."/>
            <person name="Keller J."/>
            <person name="Hugenholtz P."/>
            <person name="Yuan Z."/>
            <person name="Tyson G.W."/>
        </authorList>
    </citation>
    <scope>NUCLEOTIDE SEQUENCE [LARGE SCALE GENOMIC DNA]</scope>
    <source>
        <strain evidence="5 6">ANME-2d</strain>
    </source>
</reference>
<dbReference type="PANTHER" id="PTHR10584">
    <property type="entry name" value="SUGAR KINASE"/>
    <property type="match status" value="1"/>
</dbReference>
<gene>
    <name evidence="5" type="ORF">ANME2D_00308</name>
</gene>
<evidence type="ECO:0000256" key="1">
    <source>
        <dbReference type="ARBA" id="ARBA00010688"/>
    </source>
</evidence>
<comment type="caution">
    <text evidence="5">The sequence shown here is derived from an EMBL/GenBank/DDBJ whole genome shotgun (WGS) entry which is preliminary data.</text>
</comment>
<dbReference type="Proteomes" id="UP000027153">
    <property type="component" value="Unassembled WGS sequence"/>
</dbReference>
<comment type="similarity">
    <text evidence="1">Belongs to the carbohydrate kinase PfkB family.</text>
</comment>
<sequence>MRVIKEELIEKLAKNAPKEFKIVVMPHFCIDSFVQYEDDYKSFIQKFESIADHGGGNIVIKQTLLRGGKAANCASALLSLGVRTYLITRTDEIGYKLLKYFFEGKDADLSYVSKDGELAFTTAIEIRGTNVMLSDPGSLSQFGPECLTDKEKKLIREADIVCVSDWGLNKRGTELAEHVFGIVKEEKKGKTFFDPGDPSPKEGSVKEEIERMVRKILSEGLVDILSVNEDEVKRYGKKDNLSRAINYLRKMARVDLHTEDYVRTFYKDREIEKIPTFSVQPKRLTGAGDAWNAGDIFGEAIGLPDDLRLLLANAVAAYYISDSERRHPTRQDLINFLEGVSLKPIKRNSEQILE</sequence>
<evidence type="ECO:0000259" key="4">
    <source>
        <dbReference type="Pfam" id="PF00294"/>
    </source>
</evidence>
<organism evidence="5 6">
    <name type="scientific">Candidatus Methanoperedens nitratireducens</name>
    <dbReference type="NCBI Taxonomy" id="1392998"/>
    <lineage>
        <taxon>Archaea</taxon>
        <taxon>Methanobacteriati</taxon>
        <taxon>Methanobacteriota</taxon>
        <taxon>Stenosarchaea group</taxon>
        <taxon>Methanomicrobia</taxon>
        <taxon>Methanosarcinales</taxon>
        <taxon>ANME-2 cluster</taxon>
        <taxon>Candidatus Methanoperedentaceae</taxon>
        <taxon>Candidatus Methanoperedens</taxon>
    </lineage>
</organism>
<protein>
    <submittedName>
        <fullName evidence="5">Sugar kinase, ribokinase</fullName>
    </submittedName>
</protein>
<evidence type="ECO:0000256" key="2">
    <source>
        <dbReference type="ARBA" id="ARBA00022679"/>
    </source>
</evidence>
<keyword evidence="2" id="KW-0808">Transferase</keyword>
<dbReference type="OrthoDB" id="26949at2157"/>
<accession>A0A062VDC0</accession>
<dbReference type="AlphaFoldDB" id="A0A062VDC0"/>
<dbReference type="Pfam" id="PF00294">
    <property type="entry name" value="PfkB"/>
    <property type="match status" value="1"/>
</dbReference>
<evidence type="ECO:0000313" key="6">
    <source>
        <dbReference type="Proteomes" id="UP000027153"/>
    </source>
</evidence>